<proteinExistence type="predicted"/>
<name>A0ABW3QXK6_9PSEU</name>
<evidence type="ECO:0000259" key="1">
    <source>
        <dbReference type="Pfam" id="PF03559"/>
    </source>
</evidence>
<protein>
    <submittedName>
        <fullName evidence="2">NDP-hexose 2,3-dehydratase family protein</fullName>
    </submittedName>
</protein>
<dbReference type="Proteomes" id="UP001597168">
    <property type="component" value="Unassembled WGS sequence"/>
</dbReference>
<organism evidence="2 3">
    <name type="scientific">Saccharothrix hoggarensis</name>
    <dbReference type="NCBI Taxonomy" id="913853"/>
    <lineage>
        <taxon>Bacteria</taxon>
        <taxon>Bacillati</taxon>
        <taxon>Actinomycetota</taxon>
        <taxon>Actinomycetes</taxon>
        <taxon>Pseudonocardiales</taxon>
        <taxon>Pseudonocardiaceae</taxon>
        <taxon>Saccharothrix</taxon>
    </lineage>
</organism>
<feature type="domain" description="dTDP-4-dehydro-6-deoxy-alpha-D-glucopyranose 2,3-dehydratase" evidence="1">
    <location>
        <begin position="266"/>
        <end position="467"/>
    </location>
</feature>
<dbReference type="RefSeq" id="WP_380724844.1">
    <property type="nucleotide sequence ID" value="NZ_JBHTLK010000105.1"/>
</dbReference>
<gene>
    <name evidence="2" type="ORF">ACFQ3T_20065</name>
</gene>
<dbReference type="Gene3D" id="3.90.79.40">
    <property type="entry name" value="EvaA sugar 2,3-dehydratase subunit"/>
    <property type="match status" value="2"/>
</dbReference>
<sequence length="473" mass="52692">MVAPSRRAVNLRLSESLTAPGAQFGDVAQFHDWLARMGEHAWMEVRRAPLEALPNWERDPATGNLRHATGKFFSVERLDVELPGSAVPRWSQPIINQPEIGILGILVKEIDGVPHLLMQAKQEPGNPNGFQLSPTVQATRSNYTRVHQGRPVPYLEHFRDVSGPGTVVDIRQSEQGAWFYRKRNRNMVVEVDGDVEAAEGFCWLTLGQIGELLTVPDLVNMDARTVLSCVPFVGAALRDTLRPRDAFTAALLRSFDPDAPTAHTTGDVLSWITEVRTRTDLRVERGPLAEVPGWSHADGRISHESGRFFHVVGVDVEAGGREVGRWSQPMIEPVGTGVIAFLVKPVDGVLHVLTHARTEPGYADTTELGPTVQCDPDNYAHLPEGARPRHLPEVLGADPSRVRFDVVLSEEGGRFFHARNRYLVVETDLETDPADPDYRWLALHQYVELLRHSFYVNIQARSLLLCLTSLLPR</sequence>
<comment type="caution">
    <text evidence="2">The sequence shown here is derived from an EMBL/GenBank/DDBJ whole genome shotgun (WGS) entry which is preliminary data.</text>
</comment>
<evidence type="ECO:0000313" key="2">
    <source>
        <dbReference type="EMBL" id="MFD1149437.1"/>
    </source>
</evidence>
<reference evidence="3" key="1">
    <citation type="journal article" date="2019" name="Int. J. Syst. Evol. Microbiol.">
        <title>The Global Catalogue of Microorganisms (GCM) 10K type strain sequencing project: providing services to taxonomists for standard genome sequencing and annotation.</title>
        <authorList>
            <consortium name="The Broad Institute Genomics Platform"/>
            <consortium name="The Broad Institute Genome Sequencing Center for Infectious Disease"/>
            <person name="Wu L."/>
            <person name="Ma J."/>
        </authorList>
    </citation>
    <scope>NUCLEOTIDE SEQUENCE [LARGE SCALE GENOMIC DNA]</scope>
    <source>
        <strain evidence="3">CCUG 60214</strain>
    </source>
</reference>
<dbReference type="Pfam" id="PF03559">
    <property type="entry name" value="Hexose_dehydrat"/>
    <property type="match status" value="2"/>
</dbReference>
<dbReference type="InterPro" id="IPR005212">
    <property type="entry name" value="EvaA-like"/>
</dbReference>
<feature type="domain" description="dTDP-4-dehydro-6-deoxy-alpha-D-glucopyranose 2,3-dehydratase" evidence="1">
    <location>
        <begin position="28"/>
        <end position="230"/>
    </location>
</feature>
<accession>A0ABW3QXK6</accession>
<evidence type="ECO:0000313" key="3">
    <source>
        <dbReference type="Proteomes" id="UP001597168"/>
    </source>
</evidence>
<dbReference type="InterPro" id="IPR038153">
    <property type="entry name" value="EvaA-like_sf"/>
</dbReference>
<dbReference type="EMBL" id="JBHTLK010000105">
    <property type="protein sequence ID" value="MFD1149437.1"/>
    <property type="molecule type" value="Genomic_DNA"/>
</dbReference>
<keyword evidence="3" id="KW-1185">Reference proteome</keyword>